<proteinExistence type="predicted"/>
<comment type="caution">
    <text evidence="1">The sequence shown here is derived from an EMBL/GenBank/DDBJ whole genome shotgun (WGS) entry which is preliminary data.</text>
</comment>
<sequence length="282" mass="32161">MVERRLAHVVFSSESAITARILKKKLGEAIAYVQTRINQYLPVDIRHSLQYFGGRISDLNLFSLKILKGEPAAESFDEIVASAESEIRRKLFNQPWEKHAPQVTLGWLLVEALSSRSEVGYDEIRYSSSFLGSDKDLSDLETAGVISIQLNHNKQKVIRPERPIFCKAFQIIANDSHLAASVSRFRSELFFKDRQQKILSTQEELAKLATIRVEVPFPWYKFALLSYWFSFNSCYVVAPQPIRARITYLLSKLNTLQTELQQAEAKIKEANSILLTPYSGLS</sequence>
<dbReference type="Proteomes" id="UP001165960">
    <property type="component" value="Unassembled WGS sequence"/>
</dbReference>
<dbReference type="EMBL" id="QTSX02002147">
    <property type="protein sequence ID" value="KAJ9078486.1"/>
    <property type="molecule type" value="Genomic_DNA"/>
</dbReference>
<keyword evidence="2" id="KW-1185">Reference proteome</keyword>
<evidence type="ECO:0000313" key="2">
    <source>
        <dbReference type="Proteomes" id="UP001165960"/>
    </source>
</evidence>
<evidence type="ECO:0000313" key="1">
    <source>
        <dbReference type="EMBL" id="KAJ9078486.1"/>
    </source>
</evidence>
<name>A0ACC2TVI1_9FUNG</name>
<gene>
    <name evidence="1" type="primary">YME2_1</name>
    <name evidence="1" type="ORF">DSO57_1006261</name>
</gene>
<accession>A0ACC2TVI1</accession>
<protein>
    <submittedName>
        <fullName evidence="1">Mitochondrial escape protein 2</fullName>
    </submittedName>
</protein>
<reference evidence="1" key="1">
    <citation type="submission" date="2022-04" db="EMBL/GenBank/DDBJ databases">
        <title>Genome of the entomopathogenic fungus Entomophthora muscae.</title>
        <authorList>
            <person name="Elya C."/>
            <person name="Lovett B.R."/>
            <person name="Lee E."/>
            <person name="Macias A.M."/>
            <person name="Hajek A.E."/>
            <person name="De Bivort B.L."/>
            <person name="Kasson M.T."/>
            <person name="De Fine Licht H.H."/>
            <person name="Stajich J.E."/>
        </authorList>
    </citation>
    <scope>NUCLEOTIDE SEQUENCE</scope>
    <source>
        <strain evidence="1">Berkeley</strain>
    </source>
</reference>
<organism evidence="1 2">
    <name type="scientific">Entomophthora muscae</name>
    <dbReference type="NCBI Taxonomy" id="34485"/>
    <lineage>
        <taxon>Eukaryota</taxon>
        <taxon>Fungi</taxon>
        <taxon>Fungi incertae sedis</taxon>
        <taxon>Zoopagomycota</taxon>
        <taxon>Entomophthoromycotina</taxon>
        <taxon>Entomophthoromycetes</taxon>
        <taxon>Entomophthorales</taxon>
        <taxon>Entomophthoraceae</taxon>
        <taxon>Entomophthora</taxon>
    </lineage>
</organism>